<dbReference type="InterPro" id="IPR025161">
    <property type="entry name" value="IS402-like_dom"/>
</dbReference>
<accession>A0A850QMA9</accession>
<gene>
    <name evidence="2" type="ORF">HV832_08445</name>
</gene>
<reference evidence="2 3" key="1">
    <citation type="submission" date="2020-06" db="EMBL/GenBank/DDBJ databases">
        <authorList>
            <person name="Qiu C."/>
            <person name="Liu Z."/>
        </authorList>
    </citation>
    <scope>NUCLEOTIDE SEQUENCE [LARGE SCALE GENOMIC DNA]</scope>
    <source>
        <strain evidence="2 3">EM 1</strain>
    </source>
</reference>
<evidence type="ECO:0000313" key="2">
    <source>
        <dbReference type="EMBL" id="NVO77860.1"/>
    </source>
</evidence>
<proteinExistence type="predicted"/>
<dbReference type="Pfam" id="PF13340">
    <property type="entry name" value="DUF4096"/>
    <property type="match status" value="1"/>
</dbReference>
<sequence length="61" mass="7035">MVIASNRLFIEAVLWIVRTSSPWRDLSVELGSWQTTYIRFKRWGETGVWQSIVEAVSHAGI</sequence>
<evidence type="ECO:0000259" key="1">
    <source>
        <dbReference type="Pfam" id="PF13340"/>
    </source>
</evidence>
<dbReference type="Proteomes" id="UP000588051">
    <property type="component" value="Unassembled WGS sequence"/>
</dbReference>
<dbReference type="RefSeq" id="WP_176803158.1">
    <property type="nucleotide sequence ID" value="NZ_JABXYJ010000004.1"/>
</dbReference>
<dbReference type="PANTHER" id="PTHR46637:SF1">
    <property type="entry name" value="BLL5188 PROTEIN"/>
    <property type="match status" value="1"/>
</dbReference>
<name>A0A850QMA9_9BURK</name>
<dbReference type="InterPro" id="IPR052909">
    <property type="entry name" value="Transposase_6_like"/>
</dbReference>
<dbReference type="EMBL" id="JABXYJ010000004">
    <property type="protein sequence ID" value="NVO77860.1"/>
    <property type="molecule type" value="Genomic_DNA"/>
</dbReference>
<feature type="domain" description="Insertion element IS402-like" evidence="1">
    <location>
        <begin position="5"/>
        <end position="52"/>
    </location>
</feature>
<comment type="caution">
    <text evidence="2">The sequence shown here is derived from an EMBL/GenBank/DDBJ whole genome shotgun (WGS) entry which is preliminary data.</text>
</comment>
<keyword evidence="3" id="KW-1185">Reference proteome</keyword>
<dbReference type="PANTHER" id="PTHR46637">
    <property type="entry name" value="TIS1421-TRANSPOSASE PROTEIN A"/>
    <property type="match status" value="1"/>
</dbReference>
<protein>
    <submittedName>
        <fullName evidence="2">Transposase</fullName>
    </submittedName>
</protein>
<evidence type="ECO:0000313" key="3">
    <source>
        <dbReference type="Proteomes" id="UP000588051"/>
    </source>
</evidence>
<organism evidence="2 3">
    <name type="scientific">Undibacterium oligocarboniphilum</name>
    <dbReference type="NCBI Taxonomy" id="666702"/>
    <lineage>
        <taxon>Bacteria</taxon>
        <taxon>Pseudomonadati</taxon>
        <taxon>Pseudomonadota</taxon>
        <taxon>Betaproteobacteria</taxon>
        <taxon>Burkholderiales</taxon>
        <taxon>Oxalobacteraceae</taxon>
        <taxon>Undibacterium</taxon>
    </lineage>
</organism>
<dbReference type="AlphaFoldDB" id="A0A850QMA9"/>